<comment type="caution">
    <text evidence="3">The sequence shown here is derived from an EMBL/GenBank/DDBJ whole genome shotgun (WGS) entry which is preliminary data.</text>
</comment>
<sequence length="183" mass="19684">MYGVTDVSAGYQRFTTSWAGLGGLVVAGVLLALLTGSRLSPVSSLIGGLMFTGLGIVPILDMRGLIALPEAWIGGQFRSGYLTLGHTGLFLFLGVALLVVSAFPSRWRSTRPPVVTPGHYSPGHDHGPPYQGQHYQDPSYQDQGQSYRDQGSAHRDPGPPYSAPGPSYRQPPPEDVTRPMHRD</sequence>
<keyword evidence="2" id="KW-0472">Membrane</keyword>
<feature type="transmembrane region" description="Helical" evidence="2">
    <location>
        <begin position="42"/>
        <end position="60"/>
    </location>
</feature>
<accession>A0A917ZDA4</accession>
<reference evidence="3" key="1">
    <citation type="journal article" date="2014" name="Int. J. Syst. Evol. Microbiol.">
        <title>Complete genome sequence of Corynebacterium casei LMG S-19264T (=DSM 44701T), isolated from a smear-ripened cheese.</title>
        <authorList>
            <consortium name="US DOE Joint Genome Institute (JGI-PGF)"/>
            <person name="Walter F."/>
            <person name="Albersmeier A."/>
            <person name="Kalinowski J."/>
            <person name="Ruckert C."/>
        </authorList>
    </citation>
    <scope>NUCLEOTIDE SEQUENCE</scope>
    <source>
        <strain evidence="3">CGMCC 4.7368</strain>
    </source>
</reference>
<organism evidence="3 4">
    <name type="scientific">Nonomuraea cavernae</name>
    <dbReference type="NCBI Taxonomy" id="2045107"/>
    <lineage>
        <taxon>Bacteria</taxon>
        <taxon>Bacillati</taxon>
        <taxon>Actinomycetota</taxon>
        <taxon>Actinomycetes</taxon>
        <taxon>Streptosporangiales</taxon>
        <taxon>Streptosporangiaceae</taxon>
        <taxon>Nonomuraea</taxon>
    </lineage>
</organism>
<feature type="compositionally biased region" description="Polar residues" evidence="1">
    <location>
        <begin position="133"/>
        <end position="149"/>
    </location>
</feature>
<dbReference type="AlphaFoldDB" id="A0A917ZDA4"/>
<keyword evidence="2" id="KW-0812">Transmembrane</keyword>
<reference evidence="3" key="2">
    <citation type="submission" date="2020-09" db="EMBL/GenBank/DDBJ databases">
        <authorList>
            <person name="Sun Q."/>
            <person name="Zhou Y."/>
        </authorList>
    </citation>
    <scope>NUCLEOTIDE SEQUENCE</scope>
    <source>
        <strain evidence="3">CGMCC 4.7368</strain>
    </source>
</reference>
<gene>
    <name evidence="3" type="ORF">GCM10012289_64700</name>
</gene>
<feature type="transmembrane region" description="Helical" evidence="2">
    <location>
        <begin position="80"/>
        <end position="103"/>
    </location>
</feature>
<protein>
    <submittedName>
        <fullName evidence="3">Uncharacterized protein</fullName>
    </submittedName>
</protein>
<dbReference type="Proteomes" id="UP000646523">
    <property type="component" value="Unassembled WGS sequence"/>
</dbReference>
<feature type="region of interest" description="Disordered" evidence="1">
    <location>
        <begin position="111"/>
        <end position="183"/>
    </location>
</feature>
<proteinExistence type="predicted"/>
<feature type="compositionally biased region" description="Pro residues" evidence="1">
    <location>
        <begin position="158"/>
        <end position="174"/>
    </location>
</feature>
<dbReference type="EMBL" id="BMNH01000029">
    <property type="protein sequence ID" value="GGO79727.1"/>
    <property type="molecule type" value="Genomic_DNA"/>
</dbReference>
<name>A0A917ZDA4_9ACTN</name>
<feature type="transmembrane region" description="Helical" evidence="2">
    <location>
        <begin position="16"/>
        <end position="35"/>
    </location>
</feature>
<keyword evidence="4" id="KW-1185">Reference proteome</keyword>
<keyword evidence="2" id="KW-1133">Transmembrane helix</keyword>
<evidence type="ECO:0000313" key="4">
    <source>
        <dbReference type="Proteomes" id="UP000646523"/>
    </source>
</evidence>
<evidence type="ECO:0000256" key="2">
    <source>
        <dbReference type="SAM" id="Phobius"/>
    </source>
</evidence>
<evidence type="ECO:0000313" key="3">
    <source>
        <dbReference type="EMBL" id="GGO79727.1"/>
    </source>
</evidence>
<evidence type="ECO:0000256" key="1">
    <source>
        <dbReference type="SAM" id="MobiDB-lite"/>
    </source>
</evidence>